<accession>A0ACA9MIU4</accession>
<dbReference type="Proteomes" id="UP000789366">
    <property type="component" value="Unassembled WGS sequence"/>
</dbReference>
<name>A0ACA9MIU4_9GLOM</name>
<keyword evidence="2" id="KW-1185">Reference proteome</keyword>
<gene>
    <name evidence="1" type="ORF">SPELUC_LOCUS6698</name>
</gene>
<feature type="non-terminal residue" evidence="1">
    <location>
        <position position="208"/>
    </location>
</feature>
<reference evidence="1" key="1">
    <citation type="submission" date="2021-06" db="EMBL/GenBank/DDBJ databases">
        <authorList>
            <person name="Kallberg Y."/>
            <person name="Tangrot J."/>
            <person name="Rosling A."/>
        </authorList>
    </citation>
    <scope>NUCLEOTIDE SEQUENCE</scope>
    <source>
        <strain evidence="1">28 12/20/2015</strain>
    </source>
</reference>
<dbReference type="EMBL" id="CAJVPW010008104">
    <property type="protein sequence ID" value="CAG8589685.1"/>
    <property type="molecule type" value="Genomic_DNA"/>
</dbReference>
<sequence length="208" mass="23651">MIEYINSCSNDSNSSDGSGSSAISSVTFIVLGIKLSIVRPTTMPIVPFEPIQETHVQQCDNQEFIQLVHEQLSNNQEFVQLVYKSSDEESDSNNDLAIQVGAEFPNWESLKNTLKKYETEVGFKAIKFQIEHNNARTIVHQYFGCENSRECQSKKNLLVQIIGIKNPKRFAAYGSLMQVINKLVKNHNHTLVPYQKEFAPSLYTFLQK</sequence>
<evidence type="ECO:0000313" key="1">
    <source>
        <dbReference type="EMBL" id="CAG8589685.1"/>
    </source>
</evidence>
<evidence type="ECO:0000313" key="2">
    <source>
        <dbReference type="Proteomes" id="UP000789366"/>
    </source>
</evidence>
<proteinExistence type="predicted"/>
<organism evidence="1 2">
    <name type="scientific">Cetraspora pellucida</name>
    <dbReference type="NCBI Taxonomy" id="1433469"/>
    <lineage>
        <taxon>Eukaryota</taxon>
        <taxon>Fungi</taxon>
        <taxon>Fungi incertae sedis</taxon>
        <taxon>Mucoromycota</taxon>
        <taxon>Glomeromycotina</taxon>
        <taxon>Glomeromycetes</taxon>
        <taxon>Diversisporales</taxon>
        <taxon>Gigasporaceae</taxon>
        <taxon>Cetraspora</taxon>
    </lineage>
</organism>
<protein>
    <submittedName>
        <fullName evidence="1">10466_t:CDS:1</fullName>
    </submittedName>
</protein>
<comment type="caution">
    <text evidence="1">The sequence shown here is derived from an EMBL/GenBank/DDBJ whole genome shotgun (WGS) entry which is preliminary data.</text>
</comment>